<organism evidence="1 2">
    <name type="scientific">Brevibacterium phage Cantare</name>
    <dbReference type="NCBI Taxonomy" id="2338395"/>
    <lineage>
        <taxon>Viruses</taxon>
        <taxon>Duplodnaviria</taxon>
        <taxon>Heunggongvirae</taxon>
        <taxon>Uroviricota</taxon>
        <taxon>Caudoviricetes</taxon>
        <taxon>Cantarevirus</taxon>
        <taxon>Cantarevirus cantare</taxon>
    </lineage>
</organism>
<sequence length="247" mass="28153">MATLHASVTQRASAKQIYGLVGIPRLMSYERNKLTIYRVETEDSPYLVIDQWLHANLVALEGTHVYGERDQYGEIYARVDITAHKYRNLRQYLNQRYVGIAYPGAGVLMVCDNWNSLLRDKDVTLLGQYEYHLGPNGFIFRADGERLISASLTTNRIRIEYDKYLLWDQSIFNNHAFTGGLGILESLHSRIESALDTVDGDCVTMDLPAHEISNIAENLILAMRIPGITGVPTRQKTYARYFITYVP</sequence>
<gene>
    <name evidence="1" type="primary">105</name>
    <name evidence="1" type="ORF">PBI_CANTARE_105</name>
</gene>
<dbReference type="KEGG" id="vg:77953041"/>
<dbReference type="EMBL" id="MK016493">
    <property type="protein sequence ID" value="AYQ99325.1"/>
    <property type="molecule type" value="Genomic_DNA"/>
</dbReference>
<protein>
    <submittedName>
        <fullName evidence="1">Uncharacterized protein</fullName>
    </submittedName>
</protein>
<keyword evidence="2" id="KW-1185">Reference proteome</keyword>
<proteinExistence type="predicted"/>
<dbReference type="RefSeq" id="YP_010676680.1">
    <property type="nucleotide sequence ID" value="NC_071014.1"/>
</dbReference>
<evidence type="ECO:0000313" key="1">
    <source>
        <dbReference type="EMBL" id="AYQ99325.1"/>
    </source>
</evidence>
<dbReference type="Proteomes" id="UP000279277">
    <property type="component" value="Segment"/>
</dbReference>
<evidence type="ECO:0000313" key="2">
    <source>
        <dbReference type="Proteomes" id="UP000279277"/>
    </source>
</evidence>
<reference evidence="1 2" key="1">
    <citation type="submission" date="2018-10" db="EMBL/GenBank/DDBJ databases">
        <authorList>
            <person name="Zack K."/>
            <person name="Garlena R.A."/>
            <person name="Russell D.A."/>
            <person name="Pope W.H."/>
            <person name="Jacobs-Sera D."/>
            <person name="Hatfull G.F."/>
        </authorList>
    </citation>
    <scope>NUCLEOTIDE SEQUENCE [LARGE SCALE GENOMIC DNA]</scope>
</reference>
<accession>A0A3G3LZ15</accession>
<dbReference type="GeneID" id="77953041"/>
<name>A0A3G3LZ15_9CAUD</name>